<dbReference type="PROSITE" id="PS00211">
    <property type="entry name" value="ABC_TRANSPORTER_1"/>
    <property type="match status" value="1"/>
</dbReference>
<sequence>MNASQSAEPTDRQISSQLILESRNIFAGYVDGVDILQGANLSVYEGELVTVIGSNGAGKSTLAKAIFGLVPVRSGEILFGDRSLVGLSPEQIVRYGISYVPQIANVFPSLSVSDNLDMGAYTREGNITAVKDKIYTTFPVLAKRRNQRAGTLSGGERQMLAMGRAMMLEPKLLILDEPSAALSPILVQDIFNLIQQINQTGTSIILVEQNARKALAIADRGYVMHLGKDEFTGKGTDLLNDPEVAELYLGMGHFGKTPKDISNSA</sequence>
<dbReference type="PANTHER" id="PTHR43820">
    <property type="entry name" value="HIGH-AFFINITY BRANCHED-CHAIN AMINO ACID TRANSPORT ATP-BINDING PROTEIN LIVF"/>
    <property type="match status" value="1"/>
</dbReference>
<dbReference type="CDD" id="cd03224">
    <property type="entry name" value="ABC_TM1139_LivF_branched"/>
    <property type="match status" value="1"/>
</dbReference>
<protein>
    <submittedName>
        <fullName evidence="7">ABC transporter ATP-binding protein</fullName>
    </submittedName>
</protein>
<dbReference type="Proteomes" id="UP000618445">
    <property type="component" value="Unassembled WGS sequence"/>
</dbReference>
<evidence type="ECO:0000256" key="4">
    <source>
        <dbReference type="ARBA" id="ARBA00022840"/>
    </source>
</evidence>
<keyword evidence="2" id="KW-0813">Transport</keyword>
<evidence type="ECO:0000259" key="6">
    <source>
        <dbReference type="PROSITE" id="PS50893"/>
    </source>
</evidence>
<evidence type="ECO:0000256" key="5">
    <source>
        <dbReference type="ARBA" id="ARBA00022970"/>
    </source>
</evidence>
<dbReference type="PANTHER" id="PTHR43820:SF4">
    <property type="entry name" value="HIGH-AFFINITY BRANCHED-CHAIN AMINO ACID TRANSPORT ATP-BINDING PROTEIN LIVF"/>
    <property type="match status" value="1"/>
</dbReference>
<reference evidence="7 8" key="1">
    <citation type="journal article" date="2020" name="ISME J.">
        <title>Comparative genomics reveals insights into cyanobacterial evolution and habitat adaptation.</title>
        <authorList>
            <person name="Chen M.Y."/>
            <person name="Teng W.K."/>
            <person name="Zhao L."/>
            <person name="Hu C.X."/>
            <person name="Zhou Y.K."/>
            <person name="Han B.P."/>
            <person name="Song L.R."/>
            <person name="Shu W.S."/>
        </authorList>
    </citation>
    <scope>NUCLEOTIDE SEQUENCE [LARGE SCALE GENOMIC DNA]</scope>
    <source>
        <strain evidence="7 8">FACHB-1050</strain>
    </source>
</reference>
<keyword evidence="8" id="KW-1185">Reference proteome</keyword>
<feature type="domain" description="ABC transporter" evidence="6">
    <location>
        <begin position="20"/>
        <end position="251"/>
    </location>
</feature>
<dbReference type="InterPro" id="IPR027417">
    <property type="entry name" value="P-loop_NTPase"/>
</dbReference>
<keyword evidence="4 7" id="KW-0067">ATP-binding</keyword>
<comment type="caution">
    <text evidence="7">The sequence shown here is derived from an EMBL/GenBank/DDBJ whole genome shotgun (WGS) entry which is preliminary data.</text>
</comment>
<dbReference type="PROSITE" id="PS50893">
    <property type="entry name" value="ABC_TRANSPORTER_2"/>
    <property type="match status" value="1"/>
</dbReference>
<keyword evidence="3" id="KW-0547">Nucleotide-binding</keyword>
<evidence type="ECO:0000313" key="8">
    <source>
        <dbReference type="Proteomes" id="UP000618445"/>
    </source>
</evidence>
<dbReference type="SUPFAM" id="SSF52540">
    <property type="entry name" value="P-loop containing nucleoside triphosphate hydrolases"/>
    <property type="match status" value="1"/>
</dbReference>
<evidence type="ECO:0000313" key="7">
    <source>
        <dbReference type="EMBL" id="MBD2319859.1"/>
    </source>
</evidence>
<dbReference type="GO" id="GO:0005524">
    <property type="term" value="F:ATP binding"/>
    <property type="evidence" value="ECO:0007669"/>
    <property type="project" value="UniProtKB-KW"/>
</dbReference>
<dbReference type="SMART" id="SM00382">
    <property type="entry name" value="AAA"/>
    <property type="match status" value="1"/>
</dbReference>
<dbReference type="EMBL" id="JACJQY010000069">
    <property type="protein sequence ID" value="MBD2319859.1"/>
    <property type="molecule type" value="Genomic_DNA"/>
</dbReference>
<proteinExistence type="inferred from homology"/>
<dbReference type="RefSeq" id="WP_190582292.1">
    <property type="nucleotide sequence ID" value="NZ_CAWPQU010000066.1"/>
</dbReference>
<evidence type="ECO:0000256" key="2">
    <source>
        <dbReference type="ARBA" id="ARBA00022448"/>
    </source>
</evidence>
<dbReference type="InterPro" id="IPR003593">
    <property type="entry name" value="AAA+_ATPase"/>
</dbReference>
<evidence type="ECO:0000256" key="1">
    <source>
        <dbReference type="ARBA" id="ARBA00005417"/>
    </source>
</evidence>
<dbReference type="InterPro" id="IPR052156">
    <property type="entry name" value="BCAA_Transport_ATP-bd_LivF"/>
</dbReference>
<keyword evidence="5" id="KW-0029">Amino-acid transport</keyword>
<dbReference type="InterPro" id="IPR017871">
    <property type="entry name" value="ABC_transporter-like_CS"/>
</dbReference>
<evidence type="ECO:0000256" key="3">
    <source>
        <dbReference type="ARBA" id="ARBA00022741"/>
    </source>
</evidence>
<dbReference type="Gene3D" id="3.40.50.300">
    <property type="entry name" value="P-loop containing nucleotide triphosphate hydrolases"/>
    <property type="match status" value="1"/>
</dbReference>
<comment type="similarity">
    <text evidence="1">Belongs to the ABC transporter superfamily.</text>
</comment>
<organism evidence="7 8">
    <name type="scientific">Phormidium tenue FACHB-1050</name>
    <dbReference type="NCBI Taxonomy" id="2692857"/>
    <lineage>
        <taxon>Bacteria</taxon>
        <taxon>Bacillati</taxon>
        <taxon>Cyanobacteriota</taxon>
        <taxon>Cyanophyceae</taxon>
        <taxon>Oscillatoriophycideae</taxon>
        <taxon>Oscillatoriales</taxon>
        <taxon>Oscillatoriaceae</taxon>
        <taxon>Phormidium</taxon>
    </lineage>
</organism>
<dbReference type="Pfam" id="PF00005">
    <property type="entry name" value="ABC_tran"/>
    <property type="match status" value="1"/>
</dbReference>
<accession>A0ABR8CJT1</accession>
<gene>
    <name evidence="7" type="ORF">H6G05_23850</name>
</gene>
<name>A0ABR8CJT1_9CYAN</name>
<dbReference type="InterPro" id="IPR003439">
    <property type="entry name" value="ABC_transporter-like_ATP-bd"/>
</dbReference>